<evidence type="ECO:0000256" key="9">
    <source>
        <dbReference type="ARBA" id="ARBA00023134"/>
    </source>
</evidence>
<comment type="subcellular location">
    <subcellularLocation>
        <location evidence="10">Cytoplasm</location>
    </subcellularLocation>
</comment>
<keyword evidence="9 10" id="KW-0342">GTP-binding</keyword>
<organism evidence="13 14">
    <name type="scientific">Planktotalea frisia</name>
    <dbReference type="NCBI Taxonomy" id="696762"/>
    <lineage>
        <taxon>Bacteria</taxon>
        <taxon>Pseudomonadati</taxon>
        <taxon>Pseudomonadota</taxon>
        <taxon>Alphaproteobacteria</taxon>
        <taxon>Rhodobacterales</taxon>
        <taxon>Paracoccaceae</taxon>
        <taxon>Planktotalea</taxon>
    </lineage>
</organism>
<comment type="function">
    <text evidence="10">One of several proteins that assist in the late maturation steps of the functional core of the 30S ribosomal subunit. Helps release RbfA from mature subunits. May play a role in the assembly of ribosomal proteins into the subunit. Circularly permuted GTPase that catalyzes slow GTP hydrolysis, GTPase activity is stimulated by the 30S ribosomal subunit.</text>
</comment>
<dbReference type="GO" id="GO:0005737">
    <property type="term" value="C:cytoplasm"/>
    <property type="evidence" value="ECO:0007669"/>
    <property type="project" value="UniProtKB-SubCell"/>
</dbReference>
<feature type="binding site" evidence="10">
    <location>
        <position position="293"/>
    </location>
    <ligand>
        <name>Zn(2+)</name>
        <dbReference type="ChEBI" id="CHEBI:29105"/>
    </ligand>
</feature>
<dbReference type="GO" id="GO:0003924">
    <property type="term" value="F:GTPase activity"/>
    <property type="evidence" value="ECO:0007669"/>
    <property type="project" value="UniProtKB-UniRule"/>
</dbReference>
<dbReference type="PROSITE" id="PS50936">
    <property type="entry name" value="ENGC_GTPASE"/>
    <property type="match status" value="1"/>
</dbReference>
<dbReference type="RefSeq" id="WP_072629945.1">
    <property type="nucleotide sequence ID" value="NZ_MLCB01000099.1"/>
</dbReference>
<dbReference type="PANTHER" id="PTHR32120:SF10">
    <property type="entry name" value="SMALL RIBOSOMAL SUBUNIT BIOGENESIS GTPASE RSGA"/>
    <property type="match status" value="1"/>
</dbReference>
<proteinExistence type="inferred from homology"/>
<feature type="binding site" evidence="10">
    <location>
        <begin position="153"/>
        <end position="156"/>
    </location>
    <ligand>
        <name>GTP</name>
        <dbReference type="ChEBI" id="CHEBI:37565"/>
    </ligand>
</feature>
<dbReference type="HAMAP" id="MF_01820">
    <property type="entry name" value="GTPase_RsgA"/>
    <property type="match status" value="1"/>
</dbReference>
<feature type="domain" description="CP-type G" evidence="12">
    <location>
        <begin position="108"/>
        <end position="263"/>
    </location>
</feature>
<dbReference type="NCBIfam" id="TIGR00157">
    <property type="entry name" value="ribosome small subunit-dependent GTPase A"/>
    <property type="match status" value="1"/>
</dbReference>
<keyword evidence="5 10" id="KW-0547">Nucleotide-binding</keyword>
<feature type="domain" description="EngC GTPase" evidence="11">
    <location>
        <begin position="114"/>
        <end position="261"/>
    </location>
</feature>
<dbReference type="InterPro" id="IPR030378">
    <property type="entry name" value="G_CP_dom"/>
</dbReference>
<keyword evidence="4 10" id="KW-0699">rRNA-binding</keyword>
<feature type="binding site" evidence="10">
    <location>
        <position position="286"/>
    </location>
    <ligand>
        <name>Zn(2+)</name>
        <dbReference type="ChEBI" id="CHEBI:29105"/>
    </ligand>
</feature>
<reference evidence="13 14" key="1">
    <citation type="submission" date="2016-10" db="EMBL/GenBank/DDBJ databases">
        <title>Genome sequence of Planktotalea frisia SH6-1.</title>
        <authorList>
            <person name="Poehlein A."/>
            <person name="Bakenhus I."/>
            <person name="Voget S."/>
            <person name="Brinkhoff T."/>
            <person name="Simon M."/>
        </authorList>
    </citation>
    <scope>NUCLEOTIDE SEQUENCE [LARGE SCALE GENOMIC DNA]</scope>
    <source>
        <strain evidence="13 14">SH6-1</strain>
    </source>
</reference>
<dbReference type="InterPro" id="IPR027417">
    <property type="entry name" value="P-loop_NTPase"/>
</dbReference>
<dbReference type="EC" id="3.6.1.-" evidence="10"/>
<feature type="binding site" evidence="10">
    <location>
        <begin position="205"/>
        <end position="213"/>
    </location>
    <ligand>
        <name>GTP</name>
        <dbReference type="ChEBI" id="CHEBI:37565"/>
    </ligand>
</feature>
<evidence type="ECO:0000256" key="8">
    <source>
        <dbReference type="ARBA" id="ARBA00022884"/>
    </source>
</evidence>
<dbReference type="PANTHER" id="PTHR32120">
    <property type="entry name" value="SMALL RIBOSOMAL SUBUNIT BIOGENESIS GTPASE RSGA"/>
    <property type="match status" value="1"/>
</dbReference>
<comment type="similarity">
    <text evidence="10">Belongs to the TRAFAC class YlqF/YawG GTPase family. RsgA subfamily.</text>
</comment>
<dbReference type="InterPro" id="IPR004881">
    <property type="entry name" value="Ribosome_biogen_GTPase_RsgA"/>
</dbReference>
<keyword evidence="2 10" id="KW-0690">Ribosome biogenesis</keyword>
<evidence type="ECO:0000256" key="7">
    <source>
        <dbReference type="ARBA" id="ARBA00022833"/>
    </source>
</evidence>
<name>A0A1L9NYR1_9RHOB</name>
<dbReference type="InterPro" id="IPR010914">
    <property type="entry name" value="RsgA_GTPase_dom"/>
</dbReference>
<gene>
    <name evidence="10 13" type="primary">rsgA</name>
    <name evidence="13" type="ORF">PFRI_13540</name>
</gene>
<dbReference type="OrthoDB" id="9809485at2"/>
<keyword evidence="3 10" id="KW-0479">Metal-binding</keyword>
<dbReference type="AlphaFoldDB" id="A0A1L9NYR1"/>
<evidence type="ECO:0000256" key="10">
    <source>
        <dbReference type="HAMAP-Rule" id="MF_01820"/>
    </source>
</evidence>
<protein>
    <recommendedName>
        <fullName evidence="10">Small ribosomal subunit biogenesis GTPase RsgA</fullName>
        <ecNumber evidence="10">3.6.1.-</ecNumber>
    </recommendedName>
</protein>
<comment type="cofactor">
    <cofactor evidence="10">
        <name>Zn(2+)</name>
        <dbReference type="ChEBI" id="CHEBI:29105"/>
    </cofactor>
    <text evidence="10">Binds 1 zinc ion per subunit.</text>
</comment>
<evidence type="ECO:0000256" key="4">
    <source>
        <dbReference type="ARBA" id="ARBA00022730"/>
    </source>
</evidence>
<dbReference type="Pfam" id="PF03193">
    <property type="entry name" value="RsgA_GTPase"/>
    <property type="match status" value="1"/>
</dbReference>
<keyword evidence="6 10" id="KW-0378">Hydrolase</keyword>
<evidence type="ECO:0000313" key="14">
    <source>
        <dbReference type="Proteomes" id="UP000184514"/>
    </source>
</evidence>
<evidence type="ECO:0000256" key="2">
    <source>
        <dbReference type="ARBA" id="ARBA00022517"/>
    </source>
</evidence>
<keyword evidence="1 10" id="KW-0963">Cytoplasm</keyword>
<dbReference type="EMBL" id="MLCB01000099">
    <property type="protein sequence ID" value="OJI94420.1"/>
    <property type="molecule type" value="Genomic_DNA"/>
</dbReference>
<dbReference type="SUPFAM" id="SSF52540">
    <property type="entry name" value="P-loop containing nucleoside triphosphate hydrolases"/>
    <property type="match status" value="1"/>
</dbReference>
<dbReference type="Gene3D" id="3.40.50.300">
    <property type="entry name" value="P-loop containing nucleotide triphosphate hydrolases"/>
    <property type="match status" value="1"/>
</dbReference>
<dbReference type="GO" id="GO:0019843">
    <property type="term" value="F:rRNA binding"/>
    <property type="evidence" value="ECO:0007669"/>
    <property type="project" value="UniProtKB-KW"/>
</dbReference>
<sequence>MNGKYDAFFANTPATPLVENPLDRLGWSSFFAQQTDADALLATPPVRVTSVHRSGLQVQGADINAILPPRKDATVGDWFLYEAENVPESHLLERKSLIKRRSPGKDRFEQLIAANIDTAFIVTSCNADFNIARLERYVALAFDADVTPVILLTKPDLCDDTQPYKTEAQSISDFVAVEVINATSDSVAKQLATWCKMGQTVAFLGSSGVGKSTLANALAGNENIETGAIREIDSKGRHTTTRRELHFVGTGCAVLDTPGMRELQLTDAAAGVSDLFADLQTLENQCKFRDCAHDSEPNCAIKAALKRGEIDQARVTRWRRLVAEDTFNTLSLSERKHKEKDLSKIIKSLDLKNRNERPK</sequence>
<evidence type="ECO:0000256" key="6">
    <source>
        <dbReference type="ARBA" id="ARBA00022801"/>
    </source>
</evidence>
<dbReference type="GO" id="GO:0005525">
    <property type="term" value="F:GTP binding"/>
    <property type="evidence" value="ECO:0007669"/>
    <property type="project" value="UniProtKB-UniRule"/>
</dbReference>
<feature type="binding site" evidence="10">
    <location>
        <position position="299"/>
    </location>
    <ligand>
        <name>Zn(2+)</name>
        <dbReference type="ChEBI" id="CHEBI:29105"/>
    </ligand>
</feature>
<evidence type="ECO:0000259" key="12">
    <source>
        <dbReference type="PROSITE" id="PS51721"/>
    </source>
</evidence>
<dbReference type="Proteomes" id="UP000184514">
    <property type="component" value="Unassembled WGS sequence"/>
</dbReference>
<keyword evidence="14" id="KW-1185">Reference proteome</keyword>
<dbReference type="STRING" id="696762.PFRI_13540"/>
<comment type="subunit">
    <text evidence="10">Monomer. Associates with 30S ribosomal subunit, binds 16S rRNA.</text>
</comment>
<dbReference type="CDD" id="cd01854">
    <property type="entry name" value="YjeQ_EngC"/>
    <property type="match status" value="1"/>
</dbReference>
<dbReference type="GO" id="GO:0046872">
    <property type="term" value="F:metal ion binding"/>
    <property type="evidence" value="ECO:0007669"/>
    <property type="project" value="UniProtKB-KW"/>
</dbReference>
<dbReference type="PROSITE" id="PS51721">
    <property type="entry name" value="G_CP"/>
    <property type="match status" value="1"/>
</dbReference>
<dbReference type="GO" id="GO:0042274">
    <property type="term" value="P:ribosomal small subunit biogenesis"/>
    <property type="evidence" value="ECO:0007669"/>
    <property type="project" value="UniProtKB-UniRule"/>
</dbReference>
<accession>A0A1L9NYR1</accession>
<keyword evidence="8 10" id="KW-0694">RNA-binding</keyword>
<evidence type="ECO:0000256" key="1">
    <source>
        <dbReference type="ARBA" id="ARBA00022490"/>
    </source>
</evidence>
<evidence type="ECO:0000313" key="13">
    <source>
        <dbReference type="EMBL" id="OJI94420.1"/>
    </source>
</evidence>
<comment type="caution">
    <text evidence="13">The sequence shown here is derived from an EMBL/GenBank/DDBJ whole genome shotgun (WGS) entry which is preliminary data.</text>
</comment>
<evidence type="ECO:0000256" key="5">
    <source>
        <dbReference type="ARBA" id="ARBA00022741"/>
    </source>
</evidence>
<feature type="binding site" evidence="10">
    <location>
        <position position="291"/>
    </location>
    <ligand>
        <name>Zn(2+)</name>
        <dbReference type="ChEBI" id="CHEBI:29105"/>
    </ligand>
</feature>
<dbReference type="Gene3D" id="1.10.40.50">
    <property type="entry name" value="Probable gtpase engc, domain 3"/>
    <property type="match status" value="1"/>
</dbReference>
<evidence type="ECO:0000259" key="11">
    <source>
        <dbReference type="PROSITE" id="PS50936"/>
    </source>
</evidence>
<keyword evidence="7 10" id="KW-0862">Zinc</keyword>
<evidence type="ECO:0000256" key="3">
    <source>
        <dbReference type="ARBA" id="ARBA00022723"/>
    </source>
</evidence>